<dbReference type="RefSeq" id="WP_089793358.1">
    <property type="nucleotide sequence ID" value="NZ_FOIU01000002.1"/>
</dbReference>
<dbReference type="STRING" id="356305.SAMN05421841_2676"/>
<name>A0A1I0RHB3_9FLAO</name>
<protein>
    <recommendedName>
        <fullName evidence="3">YD repeat-containing protein</fullName>
    </recommendedName>
</protein>
<dbReference type="Proteomes" id="UP000199469">
    <property type="component" value="Unassembled WGS sequence"/>
</dbReference>
<keyword evidence="2" id="KW-1185">Reference proteome</keyword>
<organism evidence="1 2">
    <name type="scientific">Chryseobacterium wanjuense</name>
    <dbReference type="NCBI Taxonomy" id="356305"/>
    <lineage>
        <taxon>Bacteria</taxon>
        <taxon>Pseudomonadati</taxon>
        <taxon>Bacteroidota</taxon>
        <taxon>Flavobacteriia</taxon>
        <taxon>Flavobacteriales</taxon>
        <taxon>Weeksellaceae</taxon>
        <taxon>Chryseobacterium group</taxon>
        <taxon>Chryseobacterium</taxon>
    </lineage>
</organism>
<evidence type="ECO:0008006" key="3">
    <source>
        <dbReference type="Google" id="ProtNLM"/>
    </source>
</evidence>
<accession>A0A1I0RHB3</accession>
<proteinExistence type="predicted"/>
<evidence type="ECO:0000313" key="2">
    <source>
        <dbReference type="Proteomes" id="UP000199469"/>
    </source>
</evidence>
<dbReference type="OrthoDB" id="9814627at2"/>
<reference evidence="2" key="1">
    <citation type="submission" date="2016-10" db="EMBL/GenBank/DDBJ databases">
        <authorList>
            <person name="Varghese N."/>
            <person name="Submissions S."/>
        </authorList>
    </citation>
    <scope>NUCLEOTIDE SEQUENCE [LARGE SCALE GENOMIC DNA]</scope>
    <source>
        <strain evidence="2">DSM 17724</strain>
    </source>
</reference>
<dbReference type="AlphaFoldDB" id="A0A1I0RHB3"/>
<sequence length="995" mass="112549">MKKIFLLLPFLFFYSKFYTQNSVPSAAATSAYIDDPSSIASGEPNINFPVVKLPTLNKNIGLEFSLDYKVNNHANGSYKNDIIGDYWKLFGGGVISRETPYMYFDGWSDDTSSCYAASCYRDIYFYSFLGKSGKFKFTKSATTNAFQLINLSPNNLKFEYLTTGDGSKINNISSFIITDDDGIRYTFSDYSTSVLVTDKGTANEKRKEYKSAFYLSKVTDALNNELLNFTYQKNIHNEPYTTKLKYTSCELQKAYSPSYGTVSLNYAYSPNQGAPNEPYEYKLLKFTLTDTENHVISSSNLVYDSEYLKALEKTDKNSQIIEKTSFEYGLTTEPSYFPAGAIPGWTDPNSNFLLKKVILPTGGVIKYTFQANQYFRDKSGSDYGLNYALYSGSEGNIGDPEVQFYKYINLSFNSQQNPSSTAQLKYPFNIVTSDGKPTMVKIPEFYINEFQGYLFDPPYPGIWGMKEFTTLSYDSKFLGQKPKFEFRILNSNNALVYEAQTGSKYYSLAPGQYTLEIILPQQLEYTIDNDNNNIPSQADNKFLLKGGKGGATLRYIDRILPPYKNAVSTNNSGVRVKNIEFYENNNTSTPIKSLNYEYTEFNNSMNSSGKEFKREDYGIYNYNNDSRIPPHILYKNVKISENNKGHIKYYFKTTADNLKYFEDETGTIINLNNFNSYPNDSNYPMYDLIKEGILDKKEIYDSDNKLLESIECDYVFASLPAGDVSRKYKVVGDITAEPSIIKQKKIITKTYDTATSAFINKISESTNSTVNLAPTLMKETFSDGTNVETSYQYAKDKNIVHLLAANMIATPLETQVKNNGELVSKTEIKYDNPANLFPTSMLSLDLQSNNMSTEVTFEKYDSKGNIVQYTTKEGISTTIIWGYHQTLPIAKIEGAKLSDIQQSMIDSIVNSSNADATAAANNDETSFLAVLDSFRKNNSNYIVTTYTYDPLIGIRTTTPPSGIREIRMYDSAGRPEKVLDINGKVLNQLKYNYKH</sequence>
<evidence type="ECO:0000313" key="1">
    <source>
        <dbReference type="EMBL" id="SEW40190.1"/>
    </source>
</evidence>
<dbReference type="EMBL" id="FOIU01000002">
    <property type="protein sequence ID" value="SEW40190.1"/>
    <property type="molecule type" value="Genomic_DNA"/>
</dbReference>
<gene>
    <name evidence="1" type="ORF">SAMN05421841_2676</name>
</gene>